<keyword evidence="6" id="KW-1185">Reference proteome</keyword>
<evidence type="ECO:0000256" key="1">
    <source>
        <dbReference type="ARBA" id="ARBA00006914"/>
    </source>
</evidence>
<evidence type="ECO:0000313" key="5">
    <source>
        <dbReference type="EMBL" id="CAH8337600.1"/>
    </source>
</evidence>
<accession>A0ABC8JRG0</accession>
<reference evidence="5 6" key="1">
    <citation type="submission" date="2022-03" db="EMBL/GenBank/DDBJ databases">
        <authorList>
            <person name="Macdonald S."/>
            <person name="Ahmed S."/>
            <person name="Newling K."/>
        </authorList>
    </citation>
    <scope>NUCLEOTIDE SEQUENCE [LARGE SCALE GENOMIC DNA]</scope>
</reference>
<protein>
    <recommendedName>
        <fullName evidence="4">Vesicle-fusing ATPase</fullName>
        <ecNumber evidence="4">3.6.4.6</ecNumber>
    </recommendedName>
</protein>
<dbReference type="EC" id="3.6.4.6" evidence="4"/>
<proteinExistence type="inferred from homology"/>
<name>A0ABC8JRG0_ERUVS</name>
<dbReference type="AlphaFoldDB" id="A0ABC8JRG0"/>
<keyword evidence="4" id="KW-0460">Magnesium</keyword>
<evidence type="ECO:0000313" key="6">
    <source>
        <dbReference type="Proteomes" id="UP001642260"/>
    </source>
</evidence>
<evidence type="ECO:0000256" key="3">
    <source>
        <dbReference type="ARBA" id="ARBA00022840"/>
    </source>
</evidence>
<keyword evidence="4" id="KW-0813">Transport</keyword>
<keyword evidence="4" id="KW-0479">Metal-binding</keyword>
<dbReference type="SUPFAM" id="SSF54585">
    <property type="entry name" value="Cdc48 domain 2-like"/>
    <property type="match status" value="1"/>
</dbReference>
<keyword evidence="4" id="KW-0931">ER-Golgi transport</keyword>
<dbReference type="GO" id="GO:0016192">
    <property type="term" value="P:vesicle-mediated transport"/>
    <property type="evidence" value="ECO:0007669"/>
    <property type="project" value="UniProtKB-KW"/>
</dbReference>
<comment type="function">
    <text evidence="4">Required for vesicle-mediated transport. Catalyzes the fusion of transport vesicles within the Golgi cisternae. Is also required for transport from the endoplasmic reticulum to the Golgi stack. Seems to function as a fusion protein required for the delivery of cargo proteins to all compartments of the Golgi stack independent of vesicle origin.</text>
</comment>
<organism evidence="5 6">
    <name type="scientific">Eruca vesicaria subsp. sativa</name>
    <name type="common">Garden rocket</name>
    <name type="synonym">Eruca sativa</name>
    <dbReference type="NCBI Taxonomy" id="29727"/>
    <lineage>
        <taxon>Eukaryota</taxon>
        <taxon>Viridiplantae</taxon>
        <taxon>Streptophyta</taxon>
        <taxon>Embryophyta</taxon>
        <taxon>Tracheophyta</taxon>
        <taxon>Spermatophyta</taxon>
        <taxon>Magnoliopsida</taxon>
        <taxon>eudicotyledons</taxon>
        <taxon>Gunneridae</taxon>
        <taxon>Pentapetalae</taxon>
        <taxon>rosids</taxon>
        <taxon>malvids</taxon>
        <taxon>Brassicales</taxon>
        <taxon>Brassicaceae</taxon>
        <taxon>Brassiceae</taxon>
        <taxon>Eruca</taxon>
    </lineage>
</organism>
<keyword evidence="4" id="KW-0653">Protein transport</keyword>
<keyword evidence="4" id="KW-0963">Cytoplasm</keyword>
<dbReference type="PANTHER" id="PTHR23078">
    <property type="entry name" value="VESICULAR-FUSION PROTEIN NSF"/>
    <property type="match status" value="1"/>
</dbReference>
<keyword evidence="2 4" id="KW-0547">Nucleotide-binding</keyword>
<dbReference type="GO" id="GO:0046872">
    <property type="term" value="F:metal ion binding"/>
    <property type="evidence" value="ECO:0007669"/>
    <property type="project" value="UniProtKB-UniRule"/>
</dbReference>
<dbReference type="GO" id="GO:0005737">
    <property type="term" value="C:cytoplasm"/>
    <property type="evidence" value="ECO:0007669"/>
    <property type="project" value="UniProtKB-SubCell"/>
</dbReference>
<dbReference type="GO" id="GO:0016787">
    <property type="term" value="F:hydrolase activity"/>
    <property type="evidence" value="ECO:0007669"/>
    <property type="project" value="UniProtKB-KW"/>
</dbReference>
<sequence>MDDSSYDMVLTVGQKATFEYHGTNYILTVNRADVEGQNQTNGIERGMLCQDTYIVFEASNASGIKIVNQREAASSNIFKHKEFNLESLSIGGLAIWVRNLLIYLEELLLLGYFLLMSQADWV</sequence>
<keyword evidence="3 4" id="KW-0067">ATP-binding</keyword>
<dbReference type="GO" id="GO:0005524">
    <property type="term" value="F:ATP binding"/>
    <property type="evidence" value="ECO:0007669"/>
    <property type="project" value="UniProtKB-UniRule"/>
</dbReference>
<comment type="similarity">
    <text evidence="1 4">Belongs to the AAA ATPase family.</text>
</comment>
<dbReference type="Proteomes" id="UP001642260">
    <property type="component" value="Unassembled WGS sequence"/>
</dbReference>
<dbReference type="InterPro" id="IPR039812">
    <property type="entry name" value="Vesicle-fus_ATPase"/>
</dbReference>
<dbReference type="GO" id="GO:0015031">
    <property type="term" value="P:protein transport"/>
    <property type="evidence" value="ECO:0007669"/>
    <property type="project" value="UniProtKB-KW"/>
</dbReference>
<evidence type="ECO:0000256" key="4">
    <source>
        <dbReference type="RuleBase" id="RU367045"/>
    </source>
</evidence>
<keyword evidence="4" id="KW-0378">Hydrolase</keyword>
<dbReference type="Gene3D" id="3.10.330.10">
    <property type="match status" value="1"/>
</dbReference>
<comment type="cofactor">
    <cofactor evidence="4">
        <name>Mg(2+)</name>
        <dbReference type="ChEBI" id="CHEBI:18420"/>
    </cofactor>
    <text evidence="4">Binds 1 Mg(2+) ion per subunit.</text>
</comment>
<evidence type="ECO:0000256" key="2">
    <source>
        <dbReference type="ARBA" id="ARBA00022741"/>
    </source>
</evidence>
<dbReference type="PANTHER" id="PTHR23078:SF3">
    <property type="entry name" value="VESICLE-FUSING ATPASE"/>
    <property type="match status" value="1"/>
</dbReference>
<gene>
    <name evidence="5" type="ORF">ERUC_LOCUS14617</name>
</gene>
<comment type="catalytic activity">
    <reaction evidence="4">
        <text>ATP + H2O = ADP + phosphate + H(+)</text>
        <dbReference type="Rhea" id="RHEA:13065"/>
        <dbReference type="ChEBI" id="CHEBI:15377"/>
        <dbReference type="ChEBI" id="CHEBI:15378"/>
        <dbReference type="ChEBI" id="CHEBI:30616"/>
        <dbReference type="ChEBI" id="CHEBI:43474"/>
        <dbReference type="ChEBI" id="CHEBI:456216"/>
        <dbReference type="EC" id="3.6.4.6"/>
    </reaction>
</comment>
<dbReference type="InterPro" id="IPR029067">
    <property type="entry name" value="CDC48_domain_2-like_sf"/>
</dbReference>
<comment type="subcellular location">
    <subcellularLocation>
        <location evidence="4">Cytoplasm</location>
    </subcellularLocation>
</comment>
<dbReference type="EMBL" id="CAKOAT010137376">
    <property type="protein sequence ID" value="CAH8337600.1"/>
    <property type="molecule type" value="Genomic_DNA"/>
</dbReference>
<comment type="caution">
    <text evidence="5">The sequence shown here is derived from an EMBL/GenBank/DDBJ whole genome shotgun (WGS) entry which is preliminary data.</text>
</comment>